<dbReference type="Gene3D" id="2.40.50.140">
    <property type="entry name" value="Nucleic acid-binding proteins"/>
    <property type="match status" value="1"/>
</dbReference>
<comment type="caution">
    <text evidence="7">The sequence shown here is derived from an EMBL/GenBank/DDBJ whole genome shotgun (WGS) entry which is preliminary data.</text>
</comment>
<dbReference type="GO" id="GO:0008270">
    <property type="term" value="F:zinc ion binding"/>
    <property type="evidence" value="ECO:0007669"/>
    <property type="project" value="UniProtKB-KW"/>
</dbReference>
<reference evidence="8" key="1">
    <citation type="journal article" date="2019" name="Nat. Commun.">
        <title>The genome of broomcorn millet.</title>
        <authorList>
            <person name="Zou C."/>
            <person name="Miki D."/>
            <person name="Li D."/>
            <person name="Tang Q."/>
            <person name="Xiao L."/>
            <person name="Rajput S."/>
            <person name="Deng P."/>
            <person name="Jia W."/>
            <person name="Huang R."/>
            <person name="Zhang M."/>
            <person name="Sun Y."/>
            <person name="Hu J."/>
            <person name="Fu X."/>
            <person name="Schnable P.S."/>
            <person name="Li F."/>
            <person name="Zhang H."/>
            <person name="Feng B."/>
            <person name="Zhu X."/>
            <person name="Liu R."/>
            <person name="Schnable J.C."/>
            <person name="Zhu J.-K."/>
            <person name="Zhang H."/>
        </authorList>
    </citation>
    <scope>NUCLEOTIDE SEQUENCE [LARGE SCALE GENOMIC DNA]</scope>
</reference>
<evidence type="ECO:0000313" key="7">
    <source>
        <dbReference type="EMBL" id="RLN31047.1"/>
    </source>
</evidence>
<evidence type="ECO:0000256" key="1">
    <source>
        <dbReference type="ARBA" id="ARBA00005690"/>
    </source>
</evidence>
<gene>
    <name evidence="7" type="ORF">C2845_PM05G10280</name>
</gene>
<keyword evidence="8" id="KW-1185">Reference proteome</keyword>
<dbReference type="InterPro" id="IPR012340">
    <property type="entry name" value="NA-bd_OB-fold"/>
</dbReference>
<dbReference type="GO" id="GO:0003677">
    <property type="term" value="F:DNA binding"/>
    <property type="evidence" value="ECO:0007669"/>
    <property type="project" value="UniProtKB-KW"/>
</dbReference>
<evidence type="ECO:0000259" key="6">
    <source>
        <dbReference type="Pfam" id="PF08646"/>
    </source>
</evidence>
<name>A0A3L6T3A3_PANMI</name>
<dbReference type="Pfam" id="PF08646">
    <property type="entry name" value="Rep_fac-A_C"/>
    <property type="match status" value="1"/>
</dbReference>
<keyword evidence="3" id="KW-0863">Zinc-finger</keyword>
<dbReference type="EMBL" id="PQIB02000003">
    <property type="protein sequence ID" value="RLN31047.1"/>
    <property type="molecule type" value="Genomic_DNA"/>
</dbReference>
<dbReference type="InterPro" id="IPR013955">
    <property type="entry name" value="Rep_factor-A_C"/>
</dbReference>
<keyword evidence="5" id="KW-0238">DNA-binding</keyword>
<dbReference type="CDD" id="cd04476">
    <property type="entry name" value="RPA1_DBD_C"/>
    <property type="match status" value="1"/>
</dbReference>
<evidence type="ECO:0000256" key="5">
    <source>
        <dbReference type="ARBA" id="ARBA00023125"/>
    </source>
</evidence>
<evidence type="ECO:0000256" key="3">
    <source>
        <dbReference type="ARBA" id="ARBA00022771"/>
    </source>
</evidence>
<keyword evidence="4" id="KW-0862">Zinc</keyword>
<proteinExistence type="inferred from homology"/>
<feature type="domain" description="Replication factor A C-terminal" evidence="6">
    <location>
        <begin position="54"/>
        <end position="132"/>
    </location>
</feature>
<accession>A0A3L6T3A3</accession>
<keyword evidence="2" id="KW-0479">Metal-binding</keyword>
<dbReference type="InterPro" id="IPR047192">
    <property type="entry name" value="Euk_RPA1_DBD_C"/>
</dbReference>
<protein>
    <submittedName>
        <fullName evidence="7">Replication protein A 70 kDa DNA-binding subunit C-like</fullName>
    </submittedName>
</protein>
<evidence type="ECO:0000313" key="8">
    <source>
        <dbReference type="Proteomes" id="UP000275267"/>
    </source>
</evidence>
<dbReference type="AlphaFoldDB" id="A0A3L6T3A3"/>
<dbReference type="OrthoDB" id="679191at2759"/>
<dbReference type="STRING" id="4540.A0A3L6T3A3"/>
<comment type="similarity">
    <text evidence="1">Belongs to the replication factor A protein 1 family.</text>
</comment>
<dbReference type="SUPFAM" id="SSF50249">
    <property type="entry name" value="Nucleic acid-binding proteins"/>
    <property type="match status" value="1"/>
</dbReference>
<organism evidence="7 8">
    <name type="scientific">Panicum miliaceum</name>
    <name type="common">Proso millet</name>
    <name type="synonym">Broomcorn millet</name>
    <dbReference type="NCBI Taxonomy" id="4540"/>
    <lineage>
        <taxon>Eukaryota</taxon>
        <taxon>Viridiplantae</taxon>
        <taxon>Streptophyta</taxon>
        <taxon>Embryophyta</taxon>
        <taxon>Tracheophyta</taxon>
        <taxon>Spermatophyta</taxon>
        <taxon>Magnoliopsida</taxon>
        <taxon>Liliopsida</taxon>
        <taxon>Poales</taxon>
        <taxon>Poaceae</taxon>
        <taxon>PACMAD clade</taxon>
        <taxon>Panicoideae</taxon>
        <taxon>Panicodae</taxon>
        <taxon>Paniceae</taxon>
        <taxon>Panicinae</taxon>
        <taxon>Panicum</taxon>
        <taxon>Panicum sect. Panicum</taxon>
    </lineage>
</organism>
<evidence type="ECO:0000256" key="2">
    <source>
        <dbReference type="ARBA" id="ARBA00022723"/>
    </source>
</evidence>
<dbReference type="Proteomes" id="UP000275267">
    <property type="component" value="Unassembled WGS sequence"/>
</dbReference>
<evidence type="ECO:0000256" key="4">
    <source>
        <dbReference type="ARBA" id="ARBA00022833"/>
    </source>
</evidence>
<sequence length="198" mass="21373">MAERLKQWYVSGGKTAPCVSLSQDISSISRIYVQKTIAQIKDENLGRSDKPDLITVSAVISHVVADNFCYPACTLEFNGKRCNKKRYLLICEIMDHTGTTFATAFHEAGEAIVGYTAHELFVIRNVDQDELDAWDVGHHLLKEIDNRLKDVSCSAPEDASSYNPKVGAAGLGAGQGMQTSSHAFGYTTGAGGAGPVCQ</sequence>